<dbReference type="Proteomes" id="UP001151760">
    <property type="component" value="Unassembled WGS sequence"/>
</dbReference>
<reference evidence="3" key="1">
    <citation type="journal article" date="2022" name="Int. J. Mol. Sci.">
        <title>Draft Genome of Tanacetum Coccineum: Genomic Comparison of Closely Related Tanacetum-Family Plants.</title>
        <authorList>
            <person name="Yamashiro T."/>
            <person name="Shiraishi A."/>
            <person name="Nakayama K."/>
            <person name="Satake H."/>
        </authorList>
    </citation>
    <scope>NUCLEOTIDE SEQUENCE</scope>
</reference>
<comment type="caution">
    <text evidence="3">The sequence shown here is derived from an EMBL/GenBank/DDBJ whole genome shotgun (WGS) entry which is preliminary data.</text>
</comment>
<dbReference type="PANTHER" id="PTHR45613:SF207">
    <property type="entry name" value="OS08G0300700 PROTEIN"/>
    <property type="match status" value="1"/>
</dbReference>
<sequence>MSHTRPLPSVVKFTQLLNDVTKMKHFSSSIHLLNRICALGVPVNEYTMSIVIRCCCQLHRSNDDFVVIGYCFKQDTVTNTAIFSTLLNGLVLESKIREAKRFFAKVITNKLCEPNVVIYSIMIKGHCKTHDYVAAVGLLKLMDENGCKPNVVAYTTIIDSMCKHKMIDDAFKLFKKMVLQKGMSPNVITYISLILGLCKVGRWEQASKLLKEMLDEKMSPNVQTFNILVDTFCKDGKIEEAEDAINLMLERGIVPNIVTYSSLLNGYCLQGEMSKARVLQGIEDIRGNAYGDLFGDNSVRREVSNQGPPTPNRLPNRASHASAGLGKRIVKPSSYLLSAYMNQRTKVVPKITKLEFIIGNNLFAMQGDKMLVPSCFAILTLSLCHCLYRLCHLAILCL</sequence>
<keyword evidence="1" id="KW-0677">Repeat</keyword>
<feature type="repeat" description="PPR" evidence="2">
    <location>
        <begin position="115"/>
        <end position="149"/>
    </location>
</feature>
<evidence type="ECO:0000256" key="2">
    <source>
        <dbReference type="PROSITE-ProRule" id="PRU00708"/>
    </source>
</evidence>
<keyword evidence="4" id="KW-1185">Reference proteome</keyword>
<dbReference type="InterPro" id="IPR002885">
    <property type="entry name" value="PPR_rpt"/>
</dbReference>
<proteinExistence type="predicted"/>
<dbReference type="Pfam" id="PF13041">
    <property type="entry name" value="PPR_2"/>
    <property type="match status" value="2"/>
</dbReference>
<dbReference type="EMBL" id="BQNB010012708">
    <property type="protein sequence ID" value="GJT06910.1"/>
    <property type="molecule type" value="Genomic_DNA"/>
</dbReference>
<dbReference type="Gene3D" id="1.25.40.10">
    <property type="entry name" value="Tetratricopeptide repeat domain"/>
    <property type="match status" value="3"/>
</dbReference>
<name>A0ABQ5AW65_9ASTR</name>
<dbReference type="PROSITE" id="PS51375">
    <property type="entry name" value="PPR"/>
    <property type="match status" value="4"/>
</dbReference>
<evidence type="ECO:0000313" key="3">
    <source>
        <dbReference type="EMBL" id="GJT06910.1"/>
    </source>
</evidence>
<feature type="repeat" description="PPR" evidence="2">
    <location>
        <begin position="150"/>
        <end position="185"/>
    </location>
</feature>
<organism evidence="3 4">
    <name type="scientific">Tanacetum coccineum</name>
    <dbReference type="NCBI Taxonomy" id="301880"/>
    <lineage>
        <taxon>Eukaryota</taxon>
        <taxon>Viridiplantae</taxon>
        <taxon>Streptophyta</taxon>
        <taxon>Embryophyta</taxon>
        <taxon>Tracheophyta</taxon>
        <taxon>Spermatophyta</taxon>
        <taxon>Magnoliopsida</taxon>
        <taxon>eudicotyledons</taxon>
        <taxon>Gunneridae</taxon>
        <taxon>Pentapetalae</taxon>
        <taxon>asterids</taxon>
        <taxon>campanulids</taxon>
        <taxon>Asterales</taxon>
        <taxon>Asteraceae</taxon>
        <taxon>Asteroideae</taxon>
        <taxon>Anthemideae</taxon>
        <taxon>Anthemidinae</taxon>
        <taxon>Tanacetum</taxon>
    </lineage>
</organism>
<feature type="repeat" description="PPR" evidence="2">
    <location>
        <begin position="221"/>
        <end position="255"/>
    </location>
</feature>
<accession>A0ABQ5AW65</accession>
<dbReference type="SUPFAM" id="SSF81901">
    <property type="entry name" value="HCP-like"/>
    <property type="match status" value="1"/>
</dbReference>
<dbReference type="PANTHER" id="PTHR45613">
    <property type="entry name" value="PENTATRICOPEPTIDE REPEAT-CONTAINING PROTEIN"/>
    <property type="match status" value="1"/>
</dbReference>
<gene>
    <name evidence="3" type="ORF">Tco_0841372</name>
</gene>
<evidence type="ECO:0000256" key="1">
    <source>
        <dbReference type="ARBA" id="ARBA00022737"/>
    </source>
</evidence>
<dbReference type="Pfam" id="PF12854">
    <property type="entry name" value="PPR_1"/>
    <property type="match status" value="1"/>
</dbReference>
<reference evidence="3" key="2">
    <citation type="submission" date="2022-01" db="EMBL/GenBank/DDBJ databases">
        <authorList>
            <person name="Yamashiro T."/>
            <person name="Shiraishi A."/>
            <person name="Satake H."/>
            <person name="Nakayama K."/>
        </authorList>
    </citation>
    <scope>NUCLEOTIDE SEQUENCE</scope>
</reference>
<dbReference type="InterPro" id="IPR011990">
    <property type="entry name" value="TPR-like_helical_dom_sf"/>
</dbReference>
<feature type="repeat" description="PPR" evidence="2">
    <location>
        <begin position="186"/>
        <end position="220"/>
    </location>
</feature>
<evidence type="ECO:0000313" key="4">
    <source>
        <dbReference type="Proteomes" id="UP001151760"/>
    </source>
</evidence>
<dbReference type="NCBIfam" id="TIGR00756">
    <property type="entry name" value="PPR"/>
    <property type="match status" value="5"/>
</dbReference>
<protein>
    <submittedName>
        <fullName evidence="3">Tetratricopeptide-like helical domain superfamily protein</fullName>
    </submittedName>
</protein>